<name>A0A1V9ZSL8_ACHHY</name>
<comment type="caution">
    <text evidence="2">The sequence shown here is derived from an EMBL/GenBank/DDBJ whole genome shotgun (WGS) entry which is preliminary data.</text>
</comment>
<proteinExistence type="predicted"/>
<feature type="compositionally biased region" description="Polar residues" evidence="1">
    <location>
        <begin position="154"/>
        <end position="170"/>
    </location>
</feature>
<dbReference type="Proteomes" id="UP000243579">
    <property type="component" value="Unassembled WGS sequence"/>
</dbReference>
<accession>A0A1V9ZSL8</accession>
<evidence type="ECO:0000313" key="3">
    <source>
        <dbReference type="Proteomes" id="UP000243579"/>
    </source>
</evidence>
<feature type="region of interest" description="Disordered" evidence="1">
    <location>
        <begin position="69"/>
        <end position="117"/>
    </location>
</feature>
<organism evidence="2 3">
    <name type="scientific">Achlya hypogyna</name>
    <name type="common">Oomycete</name>
    <name type="synonym">Protoachlya hypogyna</name>
    <dbReference type="NCBI Taxonomy" id="1202772"/>
    <lineage>
        <taxon>Eukaryota</taxon>
        <taxon>Sar</taxon>
        <taxon>Stramenopiles</taxon>
        <taxon>Oomycota</taxon>
        <taxon>Saprolegniomycetes</taxon>
        <taxon>Saprolegniales</taxon>
        <taxon>Achlyaceae</taxon>
        <taxon>Achlya</taxon>
    </lineage>
</organism>
<feature type="compositionally biased region" description="Basic and acidic residues" evidence="1">
    <location>
        <begin position="89"/>
        <end position="98"/>
    </location>
</feature>
<reference evidence="2 3" key="1">
    <citation type="journal article" date="2014" name="Genome Biol. Evol.">
        <title>The secreted proteins of Achlya hypogyna and Thraustotheca clavata identify the ancestral oomycete secretome and reveal gene acquisitions by horizontal gene transfer.</title>
        <authorList>
            <person name="Misner I."/>
            <person name="Blouin N."/>
            <person name="Leonard G."/>
            <person name="Richards T.A."/>
            <person name="Lane C.E."/>
        </authorList>
    </citation>
    <scope>NUCLEOTIDE SEQUENCE [LARGE SCALE GENOMIC DNA]</scope>
    <source>
        <strain evidence="2 3">ATCC 48635</strain>
    </source>
</reference>
<dbReference type="OrthoDB" id="65377at2759"/>
<keyword evidence="3" id="KW-1185">Reference proteome</keyword>
<feature type="region of interest" description="Disordered" evidence="1">
    <location>
        <begin position="148"/>
        <end position="175"/>
    </location>
</feature>
<evidence type="ECO:0008006" key="4">
    <source>
        <dbReference type="Google" id="ProtNLM"/>
    </source>
</evidence>
<dbReference type="EMBL" id="JNBR01000019">
    <property type="protein sequence ID" value="OQS00969.1"/>
    <property type="molecule type" value="Genomic_DNA"/>
</dbReference>
<evidence type="ECO:0000256" key="1">
    <source>
        <dbReference type="SAM" id="MobiDB-lite"/>
    </source>
</evidence>
<protein>
    <recommendedName>
        <fullName evidence="4">PX domain-containing protein</fullName>
    </recommendedName>
</protein>
<feature type="compositionally biased region" description="Basic and acidic residues" evidence="1">
    <location>
        <begin position="12"/>
        <end position="26"/>
    </location>
</feature>
<feature type="region of interest" description="Disordered" evidence="1">
    <location>
        <begin position="1"/>
        <end position="46"/>
    </location>
</feature>
<gene>
    <name evidence="2" type="ORF">ACHHYP_02075</name>
</gene>
<feature type="region of interest" description="Disordered" evidence="1">
    <location>
        <begin position="285"/>
        <end position="307"/>
    </location>
</feature>
<sequence length="307" mass="33713">MGQSLGCCLGSHDGDATKPAAKDGTRSSRAYTMSMDSDAGRQAAGECVVQTARSTSMQLLVDEGCQTSEIDPTEGAQSPWARPGHVRRASHDTVDLDATHGVTPEQDDDDNRSNNYEGDGLLPLLAVKRPPALTMSLVATTQWETRSLDEHSLDGSTSGWDSDPPSNQDPESPARYTVSVNRYYPLEDKFEFSVTVFDGSHGGRRHVLVRDHARCEKYHDYLLEVAASHNVGCPALPRTKKLDRTHGRQLMEIYVAAVLASPVLRDATCSLKYFHVVPPAKRKAAATPVLSDKRQPWRTYAHSPSRR</sequence>
<dbReference type="AlphaFoldDB" id="A0A1V9ZSL8"/>
<evidence type="ECO:0000313" key="2">
    <source>
        <dbReference type="EMBL" id="OQS00969.1"/>
    </source>
</evidence>